<dbReference type="InterPro" id="IPR020568">
    <property type="entry name" value="Ribosomal_Su5_D2-typ_SF"/>
</dbReference>
<dbReference type="InterPro" id="IPR001208">
    <property type="entry name" value="MCM_dom"/>
</dbReference>
<evidence type="ECO:0000259" key="4">
    <source>
        <dbReference type="SMART" id="SM00382"/>
    </source>
</evidence>
<reference evidence="5 6" key="1">
    <citation type="submission" date="2020-02" db="EMBL/GenBank/DDBJ databases">
        <authorList>
            <person name="Zheng R.K."/>
            <person name="Sun C.M."/>
        </authorList>
    </citation>
    <scope>NUCLEOTIDE SEQUENCE [LARGE SCALE GENOMIC DNA]</scope>
    <source>
        <strain evidence="6">rifampicinis</strain>
    </source>
</reference>
<dbReference type="SMART" id="SM00382">
    <property type="entry name" value="AAA"/>
    <property type="match status" value="1"/>
</dbReference>
<dbReference type="InterPro" id="IPR027417">
    <property type="entry name" value="P-loop_NTPase"/>
</dbReference>
<dbReference type="Pfam" id="PF13541">
    <property type="entry name" value="ChlI"/>
    <property type="match status" value="1"/>
</dbReference>
<evidence type="ECO:0000313" key="5">
    <source>
        <dbReference type="EMBL" id="QPC80655.1"/>
    </source>
</evidence>
<dbReference type="RefSeq" id="WP_195168730.1">
    <property type="nucleotide sequence ID" value="NZ_CP062983.1"/>
</dbReference>
<evidence type="ECO:0000313" key="6">
    <source>
        <dbReference type="Proteomes" id="UP000594468"/>
    </source>
</evidence>
<dbReference type="PANTHER" id="PTHR32039:SF7">
    <property type="entry name" value="COMPETENCE PROTEIN COMM"/>
    <property type="match status" value="1"/>
</dbReference>
<dbReference type="Proteomes" id="UP000594468">
    <property type="component" value="Chromosome"/>
</dbReference>
<dbReference type="Pfam" id="PF01078">
    <property type="entry name" value="Mg_chelatase"/>
    <property type="match status" value="1"/>
</dbReference>
<keyword evidence="3" id="KW-0067">ATP-binding</keyword>
<dbReference type="Gene3D" id="3.40.50.300">
    <property type="entry name" value="P-loop containing nucleotide triphosphate hydrolases"/>
    <property type="match status" value="1"/>
</dbReference>
<dbReference type="InterPro" id="IPR003593">
    <property type="entry name" value="AAA+_ATPase"/>
</dbReference>
<keyword evidence="6" id="KW-1185">Reference proteome</keyword>
<dbReference type="GO" id="GO:0005524">
    <property type="term" value="F:ATP binding"/>
    <property type="evidence" value="ECO:0007669"/>
    <property type="project" value="UniProtKB-KW"/>
</dbReference>
<dbReference type="InterPro" id="IPR000523">
    <property type="entry name" value="Mg_chelatse_chII-like_cat_dom"/>
</dbReference>
<dbReference type="PRINTS" id="PR01657">
    <property type="entry name" value="MCMFAMILY"/>
</dbReference>
<dbReference type="GO" id="GO:0003677">
    <property type="term" value="F:DNA binding"/>
    <property type="evidence" value="ECO:0007669"/>
    <property type="project" value="InterPro"/>
</dbReference>
<accession>A0A7S8IBP1</accession>
<dbReference type="EMBL" id="CP062983">
    <property type="protein sequence ID" value="QPC80655.1"/>
    <property type="molecule type" value="Genomic_DNA"/>
</dbReference>
<dbReference type="CDD" id="cd00009">
    <property type="entry name" value="AAA"/>
    <property type="match status" value="1"/>
</dbReference>
<proteinExistence type="inferred from homology"/>
<dbReference type="SUPFAM" id="SSF54211">
    <property type="entry name" value="Ribosomal protein S5 domain 2-like"/>
    <property type="match status" value="1"/>
</dbReference>
<protein>
    <submittedName>
        <fullName evidence="5">YifB family Mg chelatase-like AAA ATPase</fullName>
    </submittedName>
</protein>
<dbReference type="AlphaFoldDB" id="A0A7S8IBP1"/>
<dbReference type="InterPro" id="IPR014721">
    <property type="entry name" value="Ribsml_uS5_D2-typ_fold_subgr"/>
</dbReference>
<dbReference type="InterPro" id="IPR004482">
    <property type="entry name" value="Mg_chelat-rel"/>
</dbReference>
<gene>
    <name evidence="5" type="ORF">G4Y79_13130</name>
</gene>
<sequence length="512" mass="55673">MLAIVHACALVGLEGRLIEVQVDFNPKAGIPSFTIVGLPDAAVRESRERIRSAIKNSRLRFANKGYVVNLSPADLPKHGPAYDLAIAIGVLAATDQVPMAGLEEALFIGELSLDGRIGHVQGVMPMVYSAVQAGIKTIYVAAEDAPQAALVEQATIIPVDTLGQLIEHLYDLNPIAAYEPSSDMLSQSNGLPVDLVDFADIKGQEHVKRALEIAAAGNHNVRMVGPPGVGKSLLARAMPGILPSMTMAEALEVTRIYSVADMLNSHHPLMMTRPFRAPHHTISQAGLVGGGTVPKPGEVSLAHLGVLFLDEINEFGPRALEVLRQPLEDKHVTISRAKGTLTFPANFQFIAAHNPCPCGYHGDPTRECSCTPTMIKRYEARLSGPLLDRIDIHVTVPRVEYDKLMASTRAESSSAIQARVEAARKLQQRRLRDMPGIYSNADMGVGDVQRLCVLTPEAKQVLELSVRRMQLSARAYHRVLKLSRTIADLAVCDVIEVNHVAEALQYRPRQEQ</sequence>
<name>A0A7S8IBP1_9CHLR</name>
<evidence type="ECO:0000256" key="1">
    <source>
        <dbReference type="ARBA" id="ARBA00006354"/>
    </source>
</evidence>
<feature type="domain" description="AAA+ ATPase" evidence="4">
    <location>
        <begin position="217"/>
        <end position="379"/>
    </location>
</feature>
<dbReference type="InterPro" id="IPR045006">
    <property type="entry name" value="CHLI-like"/>
</dbReference>
<keyword evidence="2" id="KW-0547">Nucleotide-binding</keyword>
<organism evidence="5 6">
    <name type="scientific">Phototrophicus methaneseepsis</name>
    <dbReference type="NCBI Taxonomy" id="2710758"/>
    <lineage>
        <taxon>Bacteria</taxon>
        <taxon>Bacillati</taxon>
        <taxon>Chloroflexota</taxon>
        <taxon>Candidatus Thermofontia</taxon>
        <taxon>Phototrophicales</taxon>
        <taxon>Phototrophicaceae</taxon>
        <taxon>Phototrophicus</taxon>
    </lineage>
</organism>
<dbReference type="PANTHER" id="PTHR32039">
    <property type="entry name" value="MAGNESIUM-CHELATASE SUBUNIT CHLI"/>
    <property type="match status" value="1"/>
</dbReference>
<dbReference type="SUPFAM" id="SSF52540">
    <property type="entry name" value="P-loop containing nucleoside triphosphate hydrolases"/>
    <property type="match status" value="1"/>
</dbReference>
<dbReference type="Pfam" id="PF13335">
    <property type="entry name" value="Mg_chelatase_C"/>
    <property type="match status" value="1"/>
</dbReference>
<evidence type="ECO:0000256" key="2">
    <source>
        <dbReference type="ARBA" id="ARBA00022741"/>
    </source>
</evidence>
<dbReference type="KEGG" id="pmet:G4Y79_13130"/>
<comment type="similarity">
    <text evidence="1">Belongs to the Mg-chelatase subunits D/I family. ComM subfamily.</text>
</comment>
<evidence type="ECO:0000256" key="3">
    <source>
        <dbReference type="ARBA" id="ARBA00022840"/>
    </source>
</evidence>
<dbReference type="Gene3D" id="3.30.230.10">
    <property type="match status" value="1"/>
</dbReference>
<dbReference type="InterPro" id="IPR025158">
    <property type="entry name" value="Mg_chelat-rel_C"/>
</dbReference>
<dbReference type="NCBIfam" id="TIGR00368">
    <property type="entry name" value="YifB family Mg chelatase-like AAA ATPase"/>
    <property type="match status" value="1"/>
</dbReference>